<name>A0ABN9RB98_9DINO</name>
<feature type="compositionally biased region" description="Basic and acidic residues" evidence="1">
    <location>
        <begin position="178"/>
        <end position="193"/>
    </location>
</feature>
<evidence type="ECO:0000313" key="3">
    <source>
        <dbReference type="Proteomes" id="UP001189429"/>
    </source>
</evidence>
<reference evidence="2" key="1">
    <citation type="submission" date="2023-10" db="EMBL/GenBank/DDBJ databases">
        <authorList>
            <person name="Chen Y."/>
            <person name="Shah S."/>
            <person name="Dougan E. K."/>
            <person name="Thang M."/>
            <person name="Chan C."/>
        </authorList>
    </citation>
    <scope>NUCLEOTIDE SEQUENCE [LARGE SCALE GENOMIC DNA]</scope>
</reference>
<feature type="non-terminal residue" evidence="2">
    <location>
        <position position="249"/>
    </location>
</feature>
<keyword evidence="3" id="KW-1185">Reference proteome</keyword>
<evidence type="ECO:0000256" key="1">
    <source>
        <dbReference type="SAM" id="MobiDB-lite"/>
    </source>
</evidence>
<organism evidence="2 3">
    <name type="scientific">Prorocentrum cordatum</name>
    <dbReference type="NCBI Taxonomy" id="2364126"/>
    <lineage>
        <taxon>Eukaryota</taxon>
        <taxon>Sar</taxon>
        <taxon>Alveolata</taxon>
        <taxon>Dinophyceae</taxon>
        <taxon>Prorocentrales</taxon>
        <taxon>Prorocentraceae</taxon>
        <taxon>Prorocentrum</taxon>
    </lineage>
</organism>
<protein>
    <submittedName>
        <fullName evidence="2">Uncharacterized protein</fullName>
    </submittedName>
</protein>
<feature type="region of interest" description="Disordered" evidence="1">
    <location>
        <begin position="172"/>
        <end position="205"/>
    </location>
</feature>
<proteinExistence type="predicted"/>
<feature type="region of interest" description="Disordered" evidence="1">
    <location>
        <begin position="1"/>
        <end position="24"/>
    </location>
</feature>
<dbReference type="Proteomes" id="UP001189429">
    <property type="component" value="Unassembled WGS sequence"/>
</dbReference>
<gene>
    <name evidence="2" type="ORF">PCOR1329_LOCUS18729</name>
</gene>
<evidence type="ECO:0000313" key="2">
    <source>
        <dbReference type="EMBL" id="CAK0815445.1"/>
    </source>
</evidence>
<comment type="caution">
    <text evidence="2">The sequence shown here is derived from an EMBL/GenBank/DDBJ whole genome shotgun (WGS) entry which is preliminary data.</text>
</comment>
<dbReference type="EMBL" id="CAUYUJ010005911">
    <property type="protein sequence ID" value="CAK0815445.1"/>
    <property type="molecule type" value="Genomic_DNA"/>
</dbReference>
<accession>A0ABN9RB98</accession>
<feature type="compositionally biased region" description="Low complexity" evidence="1">
    <location>
        <begin position="196"/>
        <end position="205"/>
    </location>
</feature>
<sequence>MATKRRDATVAKQKAAHSQQQELSVEELKSMVQLAESGDSATAEKCKATLEKKPTVPARTRANQAISKAQQFTKYLAMSKKCGEVDYKAAVAAMAAGAGVVELCSAKPKLSLAKLMDGELADLDLGDEGLFGYAEFEAMLDHFRSMATHFLGEVRTKGEALQKEHQALQERLAAKKRKTDDQQAAHSDAKVKTEQSAAAGAASRAPSAGEAAVAAAKAAAGAGGQGAAAASELRAKARAAVGAAKAAGK</sequence>